<dbReference type="FunFam" id="3.30.450.50:FF:000017">
    <property type="entry name" value="Synaptobrevin-like protein Sybl1"/>
    <property type="match status" value="1"/>
</dbReference>
<dbReference type="GO" id="GO:0005737">
    <property type="term" value="C:cytoplasm"/>
    <property type="evidence" value="ECO:0007669"/>
    <property type="project" value="UniProtKB-ARBA"/>
</dbReference>
<evidence type="ECO:0000256" key="8">
    <source>
        <dbReference type="ARBA" id="ARBA00046280"/>
    </source>
</evidence>
<dbReference type="VEuPathDB" id="FungiDB:SPSK_02977"/>
<dbReference type="RefSeq" id="XP_016585157.1">
    <property type="nucleotide sequence ID" value="XM_016729823.1"/>
</dbReference>
<dbReference type="GO" id="GO:0012505">
    <property type="term" value="C:endomembrane system"/>
    <property type="evidence" value="ECO:0007669"/>
    <property type="project" value="UniProtKB-SubCell"/>
</dbReference>
<dbReference type="Pfam" id="PF00957">
    <property type="entry name" value="Synaptobrevin"/>
    <property type="match status" value="1"/>
</dbReference>
<protein>
    <recommendedName>
        <fullName evidence="7">Synaptobrevin homolog YKT6</fullName>
    </recommendedName>
</protein>
<comment type="similarity">
    <text evidence="1">Belongs to the synaptobrevin family.</text>
</comment>
<dbReference type="Gene3D" id="1.10.20.10">
    <property type="entry name" value="Histone, subunit A"/>
    <property type="match status" value="1"/>
</dbReference>
<keyword evidence="4" id="KW-0653">Protein transport</keyword>
<dbReference type="InterPro" id="IPR003958">
    <property type="entry name" value="CBFA_NFYB_domain"/>
</dbReference>
<dbReference type="CDD" id="cd15843">
    <property type="entry name" value="R-SNARE"/>
    <property type="match status" value="1"/>
</dbReference>
<accession>A0A0F2M2X1</accession>
<dbReference type="PANTHER" id="PTHR21136:SF168">
    <property type="entry name" value="VESICLE-ASSOCIATED MEMBRANE PROTEIN 9"/>
    <property type="match status" value="1"/>
</dbReference>
<feature type="compositionally biased region" description="Low complexity" evidence="10">
    <location>
        <begin position="847"/>
        <end position="856"/>
    </location>
</feature>
<dbReference type="InterPro" id="IPR011012">
    <property type="entry name" value="Longin-like_dom_sf"/>
</dbReference>
<dbReference type="InterPro" id="IPR010908">
    <property type="entry name" value="Longin_dom"/>
</dbReference>
<dbReference type="InterPro" id="IPR001388">
    <property type="entry name" value="Synaptobrevin-like"/>
</dbReference>
<dbReference type="Proteomes" id="UP000033710">
    <property type="component" value="Unassembled WGS sequence"/>
</dbReference>
<dbReference type="GO" id="GO:0046982">
    <property type="term" value="F:protein heterodimerization activity"/>
    <property type="evidence" value="ECO:0007669"/>
    <property type="project" value="InterPro"/>
</dbReference>
<dbReference type="CDD" id="cd23645">
    <property type="entry name" value="HFD_Dpb3-like"/>
    <property type="match status" value="1"/>
</dbReference>
<dbReference type="FunFam" id="1.20.5.110:FF:000004">
    <property type="entry name" value="Vesicle-associated membrane protein 7"/>
    <property type="match status" value="1"/>
</dbReference>
<dbReference type="PROSITE" id="PS50859">
    <property type="entry name" value="LONGIN"/>
    <property type="match status" value="1"/>
</dbReference>
<evidence type="ECO:0000256" key="5">
    <source>
        <dbReference type="ARBA" id="ARBA00022989"/>
    </source>
</evidence>
<proteinExistence type="inferred from homology"/>
<feature type="region of interest" description="Disordered" evidence="10">
    <location>
        <begin position="847"/>
        <end position="899"/>
    </location>
</feature>
<dbReference type="CDD" id="cd14824">
    <property type="entry name" value="Longin"/>
    <property type="match status" value="1"/>
</dbReference>
<dbReference type="SUPFAM" id="SSF47113">
    <property type="entry name" value="Histone-fold"/>
    <property type="match status" value="1"/>
</dbReference>
<dbReference type="Pfam" id="PF13774">
    <property type="entry name" value="Longin"/>
    <property type="match status" value="1"/>
</dbReference>
<feature type="domain" description="Longin" evidence="11">
    <location>
        <begin position="258"/>
        <end position="393"/>
    </location>
</feature>
<feature type="domain" description="V-SNARE coiled-coil homology" evidence="12">
    <location>
        <begin position="408"/>
        <end position="468"/>
    </location>
</feature>
<gene>
    <name evidence="13" type="ORF">SPSK_02977</name>
</gene>
<dbReference type="InterPro" id="IPR009072">
    <property type="entry name" value="Histone-fold"/>
</dbReference>
<dbReference type="SUPFAM" id="SSF58038">
    <property type="entry name" value="SNARE fusion complex"/>
    <property type="match status" value="1"/>
</dbReference>
<dbReference type="GeneID" id="27665100"/>
<dbReference type="PRINTS" id="PR00219">
    <property type="entry name" value="SYNAPTOBREVN"/>
</dbReference>
<dbReference type="GO" id="GO:0016192">
    <property type="term" value="P:vesicle-mediated transport"/>
    <property type="evidence" value="ECO:0007669"/>
    <property type="project" value="InterPro"/>
</dbReference>
<evidence type="ECO:0000256" key="10">
    <source>
        <dbReference type="SAM" id="MobiDB-lite"/>
    </source>
</evidence>
<dbReference type="AlphaFoldDB" id="A0A0F2M2X1"/>
<keyword evidence="9" id="KW-0175">Coiled coil</keyword>
<feature type="compositionally biased region" description="Basic and acidic residues" evidence="10">
    <location>
        <begin position="807"/>
        <end position="817"/>
    </location>
</feature>
<evidence type="ECO:0000313" key="14">
    <source>
        <dbReference type="Proteomes" id="UP000033710"/>
    </source>
</evidence>
<dbReference type="EMBL" id="AXCR01000010">
    <property type="protein sequence ID" value="KJR82481.1"/>
    <property type="molecule type" value="Genomic_DNA"/>
</dbReference>
<reference evidence="13 14" key="1">
    <citation type="journal article" date="2014" name="BMC Genomics">
        <title>Comparative genomics of the major fungal agents of human and animal Sporotrichosis: Sporothrix schenckii and Sporothrix brasiliensis.</title>
        <authorList>
            <person name="Teixeira M.M."/>
            <person name="de Almeida L.G."/>
            <person name="Kubitschek-Barreira P."/>
            <person name="Alves F.L."/>
            <person name="Kioshima E.S."/>
            <person name="Abadio A.K."/>
            <person name="Fernandes L."/>
            <person name="Derengowski L.S."/>
            <person name="Ferreira K.S."/>
            <person name="Souza R.C."/>
            <person name="Ruiz J.C."/>
            <person name="de Andrade N.C."/>
            <person name="Paes H.C."/>
            <person name="Nicola A.M."/>
            <person name="Albuquerque P."/>
            <person name="Gerber A.L."/>
            <person name="Martins V.P."/>
            <person name="Peconick L.D."/>
            <person name="Neto A.V."/>
            <person name="Chaucanez C.B."/>
            <person name="Silva P.A."/>
            <person name="Cunha O.L."/>
            <person name="de Oliveira F.F."/>
            <person name="dos Santos T.C."/>
            <person name="Barros A.L."/>
            <person name="Soares M.A."/>
            <person name="de Oliveira L.M."/>
            <person name="Marini M.M."/>
            <person name="Villalobos-Duno H."/>
            <person name="Cunha M.M."/>
            <person name="de Hoog S."/>
            <person name="da Silveira J.F."/>
            <person name="Henrissat B."/>
            <person name="Nino-Vega G.A."/>
            <person name="Cisalpino P.S."/>
            <person name="Mora-Montes H.M."/>
            <person name="Almeida S.R."/>
            <person name="Stajich J.E."/>
            <person name="Lopes-Bezerra L.M."/>
            <person name="Vasconcelos A.T."/>
            <person name="Felipe M.S."/>
        </authorList>
    </citation>
    <scope>NUCLEOTIDE SEQUENCE [LARGE SCALE GENOMIC DNA]</scope>
    <source>
        <strain evidence="13 14">1099-18</strain>
    </source>
</reference>
<evidence type="ECO:0000256" key="6">
    <source>
        <dbReference type="ARBA" id="ARBA00023136"/>
    </source>
</evidence>
<evidence type="ECO:0000313" key="13">
    <source>
        <dbReference type="EMBL" id="KJR82481.1"/>
    </source>
</evidence>
<comment type="caution">
    <text evidence="13">The sequence shown here is derived from an EMBL/GenBank/DDBJ whole genome shotgun (WGS) entry which is preliminary data.</text>
</comment>
<dbReference type="GO" id="GO:0016020">
    <property type="term" value="C:membrane"/>
    <property type="evidence" value="ECO:0007669"/>
    <property type="project" value="InterPro"/>
</dbReference>
<keyword evidence="2" id="KW-0813">Transport</keyword>
<feature type="compositionally biased region" description="Gly residues" evidence="10">
    <location>
        <begin position="721"/>
        <end position="753"/>
    </location>
</feature>
<dbReference type="Gene3D" id="1.20.5.110">
    <property type="match status" value="1"/>
</dbReference>
<organism evidence="13 14">
    <name type="scientific">Sporothrix schenckii 1099-18</name>
    <dbReference type="NCBI Taxonomy" id="1397361"/>
    <lineage>
        <taxon>Eukaryota</taxon>
        <taxon>Fungi</taxon>
        <taxon>Dikarya</taxon>
        <taxon>Ascomycota</taxon>
        <taxon>Pezizomycotina</taxon>
        <taxon>Sordariomycetes</taxon>
        <taxon>Sordariomycetidae</taxon>
        <taxon>Ophiostomatales</taxon>
        <taxon>Ophiostomataceae</taxon>
        <taxon>Sporothrix</taxon>
    </lineage>
</organism>
<feature type="compositionally biased region" description="Basic and acidic residues" evidence="10">
    <location>
        <begin position="866"/>
        <end position="886"/>
    </location>
</feature>
<dbReference type="PANTHER" id="PTHR21136">
    <property type="entry name" value="SNARE PROTEINS"/>
    <property type="match status" value="1"/>
</dbReference>
<dbReference type="Pfam" id="PF00808">
    <property type="entry name" value="CBFD_NFYB_HMF"/>
    <property type="match status" value="1"/>
</dbReference>
<keyword evidence="5" id="KW-1133">Transmembrane helix</keyword>
<evidence type="ECO:0000256" key="2">
    <source>
        <dbReference type="ARBA" id="ARBA00022448"/>
    </source>
</evidence>
<dbReference type="SUPFAM" id="SSF64356">
    <property type="entry name" value="SNARE-like"/>
    <property type="match status" value="1"/>
</dbReference>
<evidence type="ECO:0000256" key="7">
    <source>
        <dbReference type="ARBA" id="ARBA00026133"/>
    </source>
</evidence>
<evidence type="ECO:0000256" key="1">
    <source>
        <dbReference type="ARBA" id="ARBA00008025"/>
    </source>
</evidence>
<dbReference type="InterPro" id="IPR042855">
    <property type="entry name" value="V_SNARE_CC"/>
</dbReference>
<keyword evidence="6" id="KW-0472">Membrane</keyword>
<dbReference type="OrthoDB" id="190375at2759"/>
<dbReference type="PROSITE" id="PS50892">
    <property type="entry name" value="V_SNARE"/>
    <property type="match status" value="1"/>
</dbReference>
<evidence type="ECO:0000256" key="4">
    <source>
        <dbReference type="ARBA" id="ARBA00022927"/>
    </source>
</evidence>
<dbReference type="SMART" id="SM01270">
    <property type="entry name" value="Longin"/>
    <property type="match status" value="1"/>
</dbReference>
<name>A0A0F2M2X1_SPOSC</name>
<evidence type="ECO:0000259" key="11">
    <source>
        <dbReference type="PROSITE" id="PS50859"/>
    </source>
</evidence>
<sequence>MAPAAPPTLPIAGALSFSDVSADYAIPRAILAPHLLPPSRQQPTQHRQVPPPPAMHNPSVLHPVFFTENLQRRRSFGQPAVPVAVPPVPAPVPAPRHIHNPHQAPFMPSAPYQAHPAAFPLAPPAPPLPHASSPVAHGYIYRENTTWPIAQRARPVGVGTGTPRHKPCPSATLLGKARWQFVIDHWYLPLANTNIITSPWPHNLSICSSRQRYIHRHFTSAWLASDVTATHQICPAIDCRTYAHSRPRTHPSPGRQYDVLRADDAAALSSACVAHNTTILAECIASASSQTSALASLVLPKIDHKTPQKLTFTHGSNHIHYVAEAPNPDDADSTASSAGGLTFLVVAEGSLGRRIPFAFLVAVRSQFFADFPPAHTDFSDLPNYGCASFNGTLKALLVQFGTSSEEDALSSVHRDMDDVRGIMGRNIESLLERGERIDLLVDQTDRLGGSARDFRVRSRGLKRQMWWKNVKLMGLMGLVFVLVLLTIVLSNDVLAVVLPVNRASNEYHASTRRTNRASAYEIESAPPNSTQNDIGRTRHHHVDDAILTSRAIYPGTVALFASLHDSLRSSHIRRSCPSPPPPLAAGPFPTSCYFIIFIANMPYNTTAIPPRKEPTGQTQLPLSRVRKIIALDPDVSICSSNAAFVITLATELFIQYISSEAENMVKLDRKPRRNVQYRDLANAVNRVDRLEFLEDTVPVTVPFGRIKRDAAAAQAKLRSGGTVGGDTTGTGPKGRGRAAGGGGESATGGGGGSRSKARSSTGGAPPTAISALMANGEPASGGGSGPGKKRQQVLSFSILNGDDEHDDDTHTHTDKNNNNHGGRAGLTFRSAAPSSGVAAAAALAQAAAASGAVQDDSGPDAQLEQDMQRARDDGSGQGDVSRRDGTARLIGADVDMLDS</sequence>
<feature type="region of interest" description="Disordered" evidence="10">
    <location>
        <begin position="715"/>
        <end position="829"/>
    </location>
</feature>
<dbReference type="InterPro" id="IPR051097">
    <property type="entry name" value="Synaptobrevin-like_transport"/>
</dbReference>
<evidence type="ECO:0000259" key="12">
    <source>
        <dbReference type="PROSITE" id="PS50892"/>
    </source>
</evidence>
<evidence type="ECO:0000256" key="3">
    <source>
        <dbReference type="ARBA" id="ARBA00022692"/>
    </source>
</evidence>
<keyword evidence="3" id="KW-0812">Transmembrane</keyword>
<dbReference type="KEGG" id="ssck:SPSK_02977"/>
<comment type="subcellular location">
    <subcellularLocation>
        <location evidence="8">Endomembrane system</location>
        <topology evidence="8">Single-pass type IV membrane protein</topology>
    </subcellularLocation>
</comment>
<evidence type="ECO:0000256" key="9">
    <source>
        <dbReference type="PROSITE-ProRule" id="PRU00290"/>
    </source>
</evidence>
<reference evidence="13 14" key="2">
    <citation type="journal article" date="2015" name="Eukaryot. Cell">
        <title>Asexual propagation of a virulent clone complex in a human and feline outbreak of sporotrichosis.</title>
        <authorList>
            <person name="Teixeira Mde M."/>
            <person name="Rodrigues A.M."/>
            <person name="Tsui C.K."/>
            <person name="de Almeida L.G."/>
            <person name="Van Diepeningen A.D."/>
            <person name="van den Ende B.G."/>
            <person name="Fernandes G.F."/>
            <person name="Kano R."/>
            <person name="Hamelin R.C."/>
            <person name="Lopes-Bezerra L.M."/>
            <person name="Vasconcelos A.T."/>
            <person name="de Hoog S."/>
            <person name="de Camargo Z.P."/>
            <person name="Felipe M.S."/>
        </authorList>
    </citation>
    <scope>NUCLEOTIDE SEQUENCE [LARGE SCALE GENOMIC DNA]</scope>
    <source>
        <strain evidence="13 14">1099-18</strain>
    </source>
</reference>
<dbReference type="Gene3D" id="3.30.450.50">
    <property type="entry name" value="Longin domain"/>
    <property type="match status" value="1"/>
</dbReference>
<dbReference type="GO" id="GO:0015031">
    <property type="term" value="P:protein transport"/>
    <property type="evidence" value="ECO:0007669"/>
    <property type="project" value="UniProtKB-KW"/>
</dbReference>